<reference evidence="2 3" key="1">
    <citation type="journal article" date="2015" name="Nature">
        <title>rRNA introns, odd ribosomes, and small enigmatic genomes across a large radiation of phyla.</title>
        <authorList>
            <person name="Brown C.T."/>
            <person name="Hug L.A."/>
            <person name="Thomas B.C."/>
            <person name="Sharon I."/>
            <person name="Castelle C.J."/>
            <person name="Singh A."/>
            <person name="Wilkins M.J."/>
            <person name="Williams K.H."/>
            <person name="Banfield J.F."/>
        </authorList>
    </citation>
    <scope>NUCLEOTIDE SEQUENCE [LARGE SCALE GENOMIC DNA]</scope>
</reference>
<feature type="transmembrane region" description="Helical" evidence="1">
    <location>
        <begin position="42"/>
        <end position="64"/>
    </location>
</feature>
<evidence type="ECO:0000313" key="2">
    <source>
        <dbReference type="EMBL" id="KKR71499.1"/>
    </source>
</evidence>
<protein>
    <submittedName>
        <fullName evidence="2">Uncharacterized protein</fullName>
    </submittedName>
</protein>
<organism evidence="2 3">
    <name type="scientific">Candidatus Roizmanbacteria bacterium GW2011_GWB1_40_7</name>
    <dbReference type="NCBI Taxonomy" id="1618482"/>
    <lineage>
        <taxon>Bacteria</taxon>
        <taxon>Candidatus Roizmaniibacteriota</taxon>
    </lineage>
</organism>
<comment type="caution">
    <text evidence="2">The sequence shown here is derived from an EMBL/GenBank/DDBJ whole genome shotgun (WGS) entry which is preliminary data.</text>
</comment>
<dbReference type="EMBL" id="LBZM01000026">
    <property type="protein sequence ID" value="KKR71499.1"/>
    <property type="molecule type" value="Genomic_DNA"/>
</dbReference>
<name>A0A0G0T3A4_9BACT</name>
<accession>A0A0G0T3A4</accession>
<dbReference type="Proteomes" id="UP000034664">
    <property type="component" value="Unassembled WGS sequence"/>
</dbReference>
<gene>
    <name evidence="2" type="ORF">UU14_C0026G0009</name>
</gene>
<evidence type="ECO:0000313" key="3">
    <source>
        <dbReference type="Proteomes" id="UP000034664"/>
    </source>
</evidence>
<proteinExistence type="predicted"/>
<dbReference type="AlphaFoldDB" id="A0A0G0T3A4"/>
<keyword evidence="1" id="KW-0812">Transmembrane</keyword>
<keyword evidence="1" id="KW-1133">Transmembrane helix</keyword>
<sequence>MNKLAIQSAEEWLETRPSPSPIPIPIPNIVGSQAENLTTGDIILRIAVVLVIIAVLLLTFYLFIRIIFPKTARYFGYLTWEFKKGRQGKSV</sequence>
<keyword evidence="1" id="KW-0472">Membrane</keyword>
<evidence type="ECO:0000256" key="1">
    <source>
        <dbReference type="SAM" id="Phobius"/>
    </source>
</evidence>